<organism evidence="4 5">
    <name type="scientific">Hibiscus syriacus</name>
    <name type="common">Rose of Sharon</name>
    <dbReference type="NCBI Taxonomy" id="106335"/>
    <lineage>
        <taxon>Eukaryota</taxon>
        <taxon>Viridiplantae</taxon>
        <taxon>Streptophyta</taxon>
        <taxon>Embryophyta</taxon>
        <taxon>Tracheophyta</taxon>
        <taxon>Spermatophyta</taxon>
        <taxon>Magnoliopsida</taxon>
        <taxon>eudicotyledons</taxon>
        <taxon>Gunneridae</taxon>
        <taxon>Pentapetalae</taxon>
        <taxon>rosids</taxon>
        <taxon>malvids</taxon>
        <taxon>Malvales</taxon>
        <taxon>Malvaceae</taxon>
        <taxon>Malvoideae</taxon>
        <taxon>Hibiscus</taxon>
    </lineage>
</organism>
<evidence type="ECO:0000313" key="4">
    <source>
        <dbReference type="EMBL" id="KAE8671794.1"/>
    </source>
</evidence>
<reference evidence="4" key="1">
    <citation type="submission" date="2019-09" db="EMBL/GenBank/DDBJ databases">
        <title>Draft genome information of white flower Hibiscus syriacus.</title>
        <authorList>
            <person name="Kim Y.-M."/>
        </authorList>
    </citation>
    <scope>NUCLEOTIDE SEQUENCE [LARGE SCALE GENOMIC DNA]</scope>
    <source>
        <strain evidence="4">YM2019G1</strain>
    </source>
</reference>
<dbReference type="InterPro" id="IPR006943">
    <property type="entry name" value="DUF641_pln"/>
</dbReference>
<sequence length="423" mass="47998">METIQPKPAFNNGSHKSKVVRTFQRVVNLRTATKIASSNGIGNGSHGGSDVNRRAAALEALVAMVFASVTSIKAAYAELQMAQHPYNSDAIQAADEAVVEQLKVLSELKHKFFKQELDVSPQVSVMLAEIQEQQSLMRTYEIRIKKLESDIERKVAVIALHHKQLKDRTFLNKSMEKKLNESGLLSMFDNIKFTTLNTSDFVQVLHFTMKSVRSFVRLMMKEMELAKWDVDAAAKSIEPELENSSSKRFLVQNPDSCFSKFAIAKYLKLVHPRMECSFFGNLNQRKLVISGGFPDTAFFTAYAEMGKRFWLLRCLGFSMSEQVSVFQVKGCRFSDVYMENVSEESLFFDENISSNEIVDFRVCFTVVPGFKIGKTVIQSQVYLSPVITPLSSMLRRRQAEREVAREIWSVSGGDSMWTHCPRR</sequence>
<feature type="domain" description="DUF641" evidence="2">
    <location>
        <begin position="54"/>
        <end position="178"/>
    </location>
</feature>
<feature type="domain" description="GIL1/IRKI C-terminal" evidence="3">
    <location>
        <begin position="325"/>
        <end position="382"/>
    </location>
</feature>
<proteinExistence type="predicted"/>
<dbReference type="AlphaFoldDB" id="A0A6A2YF11"/>
<dbReference type="GO" id="GO:0009959">
    <property type="term" value="P:negative gravitropism"/>
    <property type="evidence" value="ECO:0007669"/>
    <property type="project" value="InterPro"/>
</dbReference>
<feature type="coiled-coil region" evidence="1">
    <location>
        <begin position="130"/>
        <end position="157"/>
    </location>
</feature>
<dbReference type="EMBL" id="VEPZ02001462">
    <property type="protein sequence ID" value="KAE8671794.1"/>
    <property type="molecule type" value="Genomic_DNA"/>
</dbReference>
<evidence type="ECO:0000259" key="3">
    <source>
        <dbReference type="Pfam" id="PF24994"/>
    </source>
</evidence>
<evidence type="ECO:0000256" key="1">
    <source>
        <dbReference type="SAM" id="Coils"/>
    </source>
</evidence>
<dbReference type="Proteomes" id="UP000436088">
    <property type="component" value="Unassembled WGS sequence"/>
</dbReference>
<accession>A0A6A2YF11</accession>
<dbReference type="Pfam" id="PF04859">
    <property type="entry name" value="DUF641"/>
    <property type="match status" value="1"/>
</dbReference>
<evidence type="ECO:0000313" key="5">
    <source>
        <dbReference type="Proteomes" id="UP000436088"/>
    </source>
</evidence>
<keyword evidence="1" id="KW-0175">Coiled coil</keyword>
<protein>
    <submittedName>
        <fullName evidence="4">Trehalose-phosphatase/synthase 7 isoform 1</fullName>
    </submittedName>
</protein>
<keyword evidence="5" id="KW-1185">Reference proteome</keyword>
<evidence type="ECO:0000259" key="2">
    <source>
        <dbReference type="Pfam" id="PF04859"/>
    </source>
</evidence>
<gene>
    <name evidence="4" type="ORF">F3Y22_tig00111917pilonHSYRG00031</name>
</gene>
<dbReference type="GO" id="GO:0009639">
    <property type="term" value="P:response to red or far red light"/>
    <property type="evidence" value="ECO:0007669"/>
    <property type="project" value="InterPro"/>
</dbReference>
<dbReference type="PANTHER" id="PTHR31161">
    <property type="entry name" value="PROTEIN GRAVITROPIC IN THE LIGHT 1"/>
    <property type="match status" value="1"/>
</dbReference>
<dbReference type="Pfam" id="PF24994">
    <property type="entry name" value="GIL1_IRKI_C"/>
    <property type="match status" value="1"/>
</dbReference>
<dbReference type="InterPro" id="IPR056813">
    <property type="entry name" value="GIL1_IRKI_C"/>
</dbReference>
<comment type="caution">
    <text evidence="4">The sequence shown here is derived from an EMBL/GenBank/DDBJ whole genome shotgun (WGS) entry which is preliminary data.</text>
</comment>
<dbReference type="InterPro" id="IPR040225">
    <property type="entry name" value="GIL1-like"/>
</dbReference>
<name>A0A6A2YF11_HIBSY</name>